<dbReference type="GO" id="GO:0004460">
    <property type="term" value="F:L-lactate dehydrogenase (cytochrome) activity"/>
    <property type="evidence" value="ECO:0007669"/>
    <property type="project" value="UniProtKB-EC"/>
</dbReference>
<dbReference type="InterPro" id="IPR013785">
    <property type="entry name" value="Aldolase_TIM"/>
</dbReference>
<dbReference type="GO" id="GO:0050040">
    <property type="term" value="F:lactate 2-monooxygenase activity"/>
    <property type="evidence" value="ECO:0007669"/>
    <property type="project" value="UniProtKB-EC"/>
</dbReference>
<dbReference type="PROSITE" id="PS51349">
    <property type="entry name" value="FMN_HYDROXY_ACID_DH_2"/>
    <property type="match status" value="1"/>
</dbReference>
<dbReference type="AlphaFoldDB" id="A0A839N8S9"/>
<feature type="binding site" evidence="5">
    <location>
        <begin position="390"/>
        <end position="394"/>
    </location>
    <ligand>
        <name>FMN</name>
        <dbReference type="ChEBI" id="CHEBI:58210"/>
    </ligand>
</feature>
<evidence type="ECO:0000256" key="3">
    <source>
        <dbReference type="ARBA" id="ARBA00024042"/>
    </source>
</evidence>
<feature type="binding site" evidence="5">
    <location>
        <position position="359"/>
    </location>
    <ligand>
        <name>glyoxylate</name>
        <dbReference type="ChEBI" id="CHEBI:36655"/>
    </ligand>
</feature>
<evidence type="ECO:0000313" key="8">
    <source>
        <dbReference type="Proteomes" id="UP000559182"/>
    </source>
</evidence>
<reference evidence="7 8" key="1">
    <citation type="submission" date="2020-08" db="EMBL/GenBank/DDBJ databases">
        <title>Sequencing the genomes of 1000 actinobacteria strains.</title>
        <authorList>
            <person name="Klenk H.-P."/>
        </authorList>
    </citation>
    <scope>NUCLEOTIDE SEQUENCE [LARGE SCALE GENOMIC DNA]</scope>
    <source>
        <strain evidence="7 8">DSM 105369</strain>
    </source>
</reference>
<proteinExistence type="inferred from homology"/>
<feature type="binding site" evidence="5">
    <location>
        <position position="155"/>
    </location>
    <ligand>
        <name>glyoxylate</name>
        <dbReference type="ChEBI" id="CHEBI:36655"/>
    </ligand>
</feature>
<keyword evidence="8" id="KW-1185">Reference proteome</keyword>
<feature type="binding site" evidence="5">
    <location>
        <position position="357"/>
    </location>
    <ligand>
        <name>FMN</name>
        <dbReference type="ChEBI" id="CHEBI:58210"/>
    </ligand>
</feature>
<dbReference type="PANTHER" id="PTHR10578">
    <property type="entry name" value="S -2-HYDROXY-ACID OXIDASE-RELATED"/>
    <property type="match status" value="1"/>
</dbReference>
<evidence type="ECO:0000256" key="2">
    <source>
        <dbReference type="ARBA" id="ARBA00023002"/>
    </source>
</evidence>
<comment type="caution">
    <text evidence="7">The sequence shown here is derived from an EMBL/GenBank/DDBJ whole genome shotgun (WGS) entry which is preliminary data.</text>
</comment>
<dbReference type="SUPFAM" id="SSF51395">
    <property type="entry name" value="FMN-linked oxidoreductases"/>
    <property type="match status" value="1"/>
</dbReference>
<dbReference type="PANTHER" id="PTHR10578:SF143">
    <property type="entry name" value="FMN-DEPENDENT ALPHA-HYDROXY ACID DEHYDROGENASE PB1A11.03"/>
    <property type="match status" value="1"/>
</dbReference>
<protein>
    <submittedName>
        <fullName evidence="7">L-lactate dehydrogenase (Cytochrome)/lactate 2-monooxygenase</fullName>
        <ecNumber evidence="7">1.1.2.3</ecNumber>
        <ecNumber evidence="7">1.13.12.4</ecNumber>
    </submittedName>
</protein>
<feature type="binding site" evidence="5">
    <location>
        <position position="181"/>
    </location>
    <ligand>
        <name>FMN</name>
        <dbReference type="ChEBI" id="CHEBI:58210"/>
    </ligand>
</feature>
<evidence type="ECO:0000259" key="6">
    <source>
        <dbReference type="PROSITE" id="PS51349"/>
    </source>
</evidence>
<feature type="binding site" evidence="5">
    <location>
        <position position="362"/>
    </location>
    <ligand>
        <name>glyoxylate</name>
        <dbReference type="ChEBI" id="CHEBI:36655"/>
    </ligand>
</feature>
<name>A0A839N8S9_9MICO</name>
<keyword evidence="5" id="KW-0285">Flavoprotein</keyword>
<organism evidence="7 8">
    <name type="scientific">Flexivirga oryzae</name>
    <dbReference type="NCBI Taxonomy" id="1794944"/>
    <lineage>
        <taxon>Bacteria</taxon>
        <taxon>Bacillati</taxon>
        <taxon>Actinomycetota</taxon>
        <taxon>Actinomycetes</taxon>
        <taxon>Micrococcales</taxon>
        <taxon>Dermacoccaceae</taxon>
        <taxon>Flexivirga</taxon>
    </lineage>
</organism>
<evidence type="ECO:0000313" key="7">
    <source>
        <dbReference type="EMBL" id="MBB2893209.1"/>
    </source>
</evidence>
<evidence type="ECO:0000256" key="5">
    <source>
        <dbReference type="PIRSR" id="PIRSR000138-2"/>
    </source>
</evidence>
<sequence length="462" mass="49548">MRDLTGIGRAVQGAIYSAGAYGHKPKVPVKPSALYAAARRRMSRQAWAYVAGSAGQERTDAANRDAFQRFPIVPRMLRDVSERSLGVSLFGHDLPAPVLFAPIGVLEMAHRDAELAVARAARALGLPMVLSTQGSVPMEDTVRELGGNPMWYQLYWSNNDELARSLVQRAEKAGAQAIVVTLDTHLLGWRTKDLDLGYLPFARGQGIAQYLSDPVFQQLVRDRVGQTGRVGEAGVAGRVGEALAEPYRDPVIPHQRPTPAAIRTLISIARHYASIRPPQAPDYSARGLSRFRDNLRSPLPRAAVETFLDVFPCPGLTWEQLAKLRDWTRLPVILKGIQAVEDSRAALDHGVDGIIVSNHGGRQVDGAVASLDALAAITPVVDGRVPVLFDSGIRGGADIFKALALGASAVLVGRPWLFGLALDGAAGAQAVMERLLAELDLTMGLSGVASIAGITRDCLAHP</sequence>
<feature type="binding site" evidence="5">
    <location>
        <position position="49"/>
    </location>
    <ligand>
        <name>glyoxylate</name>
        <dbReference type="ChEBI" id="CHEBI:36655"/>
    </ligand>
</feature>
<dbReference type="PROSITE" id="PS00557">
    <property type="entry name" value="FMN_HYDROXY_ACID_DH_1"/>
    <property type="match status" value="1"/>
</dbReference>
<gene>
    <name evidence="7" type="ORF">FHU39_003227</name>
</gene>
<dbReference type="PIRSF" id="PIRSF000138">
    <property type="entry name" value="Al-hdrx_acd_dh"/>
    <property type="match status" value="1"/>
</dbReference>
<keyword evidence="2 7" id="KW-0560">Oxidoreductase</keyword>
<keyword evidence="5" id="KW-0288">FMN</keyword>
<feature type="active site" description="Proton acceptor" evidence="4">
    <location>
        <position position="359"/>
    </location>
</feature>
<feature type="binding site" evidence="5">
    <location>
        <position position="190"/>
    </location>
    <ligand>
        <name>glyoxylate</name>
        <dbReference type="ChEBI" id="CHEBI:36655"/>
    </ligand>
</feature>
<dbReference type="InterPro" id="IPR037396">
    <property type="entry name" value="FMN_HAD"/>
</dbReference>
<dbReference type="Gene3D" id="3.20.20.70">
    <property type="entry name" value="Aldolase class I"/>
    <property type="match status" value="1"/>
</dbReference>
<dbReference type="EC" id="1.13.12.4" evidence="7"/>
<feature type="binding site" evidence="5">
    <location>
        <position position="335"/>
    </location>
    <ligand>
        <name>FMN</name>
        <dbReference type="ChEBI" id="CHEBI:58210"/>
    </ligand>
</feature>
<feature type="domain" description="FMN hydroxy acid dehydrogenase" evidence="6">
    <location>
        <begin position="23"/>
        <end position="462"/>
    </location>
</feature>
<feature type="binding site" evidence="5">
    <location>
        <begin position="102"/>
        <end position="104"/>
    </location>
    <ligand>
        <name>FMN</name>
        <dbReference type="ChEBI" id="CHEBI:58210"/>
    </ligand>
</feature>
<comment type="cofactor">
    <cofactor evidence="1">
        <name>FMN</name>
        <dbReference type="ChEBI" id="CHEBI:58210"/>
    </cofactor>
</comment>
<dbReference type="EC" id="1.1.2.3" evidence="7"/>
<keyword evidence="7" id="KW-0503">Monooxygenase</keyword>
<feature type="binding site" evidence="5">
    <location>
        <begin position="413"/>
        <end position="414"/>
    </location>
    <ligand>
        <name>FMN</name>
        <dbReference type="ChEBI" id="CHEBI:58210"/>
    </ligand>
</feature>
<dbReference type="InterPro" id="IPR000262">
    <property type="entry name" value="FMN-dep_DH"/>
</dbReference>
<dbReference type="Proteomes" id="UP000559182">
    <property type="component" value="Unassembled WGS sequence"/>
</dbReference>
<comment type="similarity">
    <text evidence="3">Belongs to the FMN-dependent alpha-hydroxy acid dehydrogenase family.</text>
</comment>
<feature type="binding site" evidence="5">
    <location>
        <position position="153"/>
    </location>
    <ligand>
        <name>FMN</name>
        <dbReference type="ChEBI" id="CHEBI:58210"/>
    </ligand>
</feature>
<dbReference type="InterPro" id="IPR012133">
    <property type="entry name" value="Alpha-hydoxy_acid_DH_FMN"/>
</dbReference>
<evidence type="ECO:0000256" key="4">
    <source>
        <dbReference type="PIRSR" id="PIRSR000138-1"/>
    </source>
</evidence>
<feature type="binding site" evidence="5">
    <location>
        <position position="131"/>
    </location>
    <ligand>
        <name>FMN</name>
        <dbReference type="ChEBI" id="CHEBI:58210"/>
    </ligand>
</feature>
<dbReference type="RefSeq" id="WP_183321549.1">
    <property type="nucleotide sequence ID" value="NZ_JACHVQ010000002.1"/>
</dbReference>
<dbReference type="GO" id="GO:0010181">
    <property type="term" value="F:FMN binding"/>
    <property type="evidence" value="ECO:0007669"/>
    <property type="project" value="InterPro"/>
</dbReference>
<evidence type="ECO:0000256" key="1">
    <source>
        <dbReference type="ARBA" id="ARBA00001917"/>
    </source>
</evidence>
<accession>A0A839N8S9</accession>
<dbReference type="Pfam" id="PF01070">
    <property type="entry name" value="FMN_dh"/>
    <property type="match status" value="1"/>
</dbReference>
<dbReference type="InterPro" id="IPR008259">
    <property type="entry name" value="FMN_hydac_DH_AS"/>
</dbReference>
<dbReference type="EMBL" id="JACHVQ010000002">
    <property type="protein sequence ID" value="MBB2893209.1"/>
    <property type="molecule type" value="Genomic_DNA"/>
</dbReference>